<evidence type="ECO:0000259" key="3">
    <source>
        <dbReference type="Pfam" id="PF00248"/>
    </source>
</evidence>
<dbReference type="InterPro" id="IPR036812">
    <property type="entry name" value="NAD(P)_OxRdtase_dom_sf"/>
</dbReference>
<dbReference type="STRING" id="576137.A0A1L7WPB2"/>
<dbReference type="InterPro" id="IPR023210">
    <property type="entry name" value="NADP_OxRdtase_dom"/>
</dbReference>
<evidence type="ECO:0000313" key="5">
    <source>
        <dbReference type="Proteomes" id="UP000184330"/>
    </source>
</evidence>
<dbReference type="GO" id="GO:0016491">
    <property type="term" value="F:oxidoreductase activity"/>
    <property type="evidence" value="ECO:0007669"/>
    <property type="project" value="UniProtKB-KW"/>
</dbReference>
<evidence type="ECO:0000256" key="1">
    <source>
        <dbReference type="ARBA" id="ARBA00023002"/>
    </source>
</evidence>
<dbReference type="Pfam" id="PF00248">
    <property type="entry name" value="Aldo_ket_red"/>
    <property type="match status" value="1"/>
</dbReference>
<keyword evidence="1" id="KW-0560">Oxidoreductase</keyword>
<dbReference type="Gene3D" id="3.20.20.100">
    <property type="entry name" value="NADP-dependent oxidoreductase domain"/>
    <property type="match status" value="1"/>
</dbReference>
<sequence length="177" mass="19368">MNEIHSSKIAKTSHCEVIFTFIDTTVEYLSPVSVVLEEATREPREARNGSNRALLPASCGPGDTHREGSTSYDGVEGAGEVKYPGLSECSARTPWRAHAAHPIAAAQMRFSPFALEIKSEQTKFLAMARELGVKIVAYAPLGRSFLTGSITSRDGFDEGDNRLNHPRFAEQNLKDQS</sequence>
<organism evidence="4 5">
    <name type="scientific">Phialocephala subalpina</name>
    <dbReference type="NCBI Taxonomy" id="576137"/>
    <lineage>
        <taxon>Eukaryota</taxon>
        <taxon>Fungi</taxon>
        <taxon>Dikarya</taxon>
        <taxon>Ascomycota</taxon>
        <taxon>Pezizomycotina</taxon>
        <taxon>Leotiomycetes</taxon>
        <taxon>Helotiales</taxon>
        <taxon>Mollisiaceae</taxon>
        <taxon>Phialocephala</taxon>
        <taxon>Phialocephala fortinii species complex</taxon>
    </lineage>
</organism>
<gene>
    <name evidence="4" type="ORF">PAC_04488</name>
</gene>
<dbReference type="EMBL" id="FJOG01000005">
    <property type="protein sequence ID" value="CZR54604.1"/>
    <property type="molecule type" value="Genomic_DNA"/>
</dbReference>
<evidence type="ECO:0000256" key="2">
    <source>
        <dbReference type="SAM" id="MobiDB-lite"/>
    </source>
</evidence>
<dbReference type="AlphaFoldDB" id="A0A1L7WPB2"/>
<dbReference type="InterPro" id="IPR050791">
    <property type="entry name" value="Aldo-Keto_reductase"/>
</dbReference>
<feature type="region of interest" description="Disordered" evidence="2">
    <location>
        <begin position="150"/>
        <end position="177"/>
    </location>
</feature>
<dbReference type="PANTHER" id="PTHR43625:SF40">
    <property type="entry name" value="ALDO-KETO REDUCTASE YAKC [NADP(+)]"/>
    <property type="match status" value="1"/>
</dbReference>
<dbReference type="GO" id="GO:0005737">
    <property type="term" value="C:cytoplasm"/>
    <property type="evidence" value="ECO:0007669"/>
    <property type="project" value="TreeGrafter"/>
</dbReference>
<evidence type="ECO:0000313" key="4">
    <source>
        <dbReference type="EMBL" id="CZR54604.1"/>
    </source>
</evidence>
<keyword evidence="5" id="KW-1185">Reference proteome</keyword>
<feature type="region of interest" description="Disordered" evidence="2">
    <location>
        <begin position="40"/>
        <end position="76"/>
    </location>
</feature>
<accession>A0A1L7WPB2</accession>
<reference evidence="4 5" key="1">
    <citation type="submission" date="2016-03" db="EMBL/GenBank/DDBJ databases">
        <authorList>
            <person name="Ploux O."/>
        </authorList>
    </citation>
    <scope>NUCLEOTIDE SEQUENCE [LARGE SCALE GENOMIC DNA]</scope>
    <source>
        <strain evidence="4 5">UAMH 11012</strain>
    </source>
</reference>
<feature type="compositionally biased region" description="Basic and acidic residues" evidence="2">
    <location>
        <begin position="154"/>
        <end position="163"/>
    </location>
</feature>
<dbReference type="SUPFAM" id="SSF51430">
    <property type="entry name" value="NAD(P)-linked oxidoreductase"/>
    <property type="match status" value="1"/>
</dbReference>
<dbReference type="Proteomes" id="UP000184330">
    <property type="component" value="Unassembled WGS sequence"/>
</dbReference>
<proteinExistence type="predicted"/>
<feature type="domain" description="NADP-dependent oxidoreductase" evidence="3">
    <location>
        <begin position="78"/>
        <end position="161"/>
    </location>
</feature>
<name>A0A1L7WPB2_9HELO</name>
<dbReference type="PANTHER" id="PTHR43625">
    <property type="entry name" value="AFLATOXIN B1 ALDEHYDE REDUCTASE"/>
    <property type="match status" value="1"/>
</dbReference>
<protein>
    <recommendedName>
        <fullName evidence="3">NADP-dependent oxidoreductase domain-containing protein</fullName>
    </recommendedName>
</protein>